<dbReference type="InterPro" id="IPR005958">
    <property type="entry name" value="TyrNic_aminoTrfase"/>
</dbReference>
<evidence type="ECO:0000259" key="6">
    <source>
        <dbReference type="Pfam" id="PF00155"/>
    </source>
</evidence>
<evidence type="ECO:0000256" key="2">
    <source>
        <dbReference type="ARBA" id="ARBA00007441"/>
    </source>
</evidence>
<dbReference type="SUPFAM" id="SSF53383">
    <property type="entry name" value="PLP-dependent transferases"/>
    <property type="match status" value="1"/>
</dbReference>
<dbReference type="PANTHER" id="PTHR45744">
    <property type="entry name" value="TYROSINE AMINOTRANSFERASE"/>
    <property type="match status" value="1"/>
</dbReference>
<evidence type="ECO:0000256" key="3">
    <source>
        <dbReference type="ARBA" id="ARBA00022898"/>
    </source>
</evidence>
<evidence type="ECO:0000256" key="4">
    <source>
        <dbReference type="PIRNR" id="PIRNR000517"/>
    </source>
</evidence>
<gene>
    <name evidence="7" type="ORF">CTI12_AA299230</name>
</gene>
<sequence length="424" mass="47339">MERQEWGFKENHEVHAAAAFTMTNILEAIKGNIDENPTTAKPLIQLGYGDPSLYPCFRTSTIVEDALVEAIQSAQHNCYAPSVGINPARRAVAEYLSKDIPYKLSTDDVFLTVGAEHAIHVLLTVLARPGANILLPRPNYPTYEARAKFSSLEVRHFDLLPEKGWEVDIDRVKALTDAKTVAIVLVNPGNPCGNVFTFEHMKKIAETARQLGIMVISDEVYAHQVFGEIPFTPMGVFGDIVPVVTLGTLSKRWIIPGWRFGWIAITDPKRILYKTGIVDSIKSCLVITGEPPTVIQGAVPSIMKKTPDSFFMNINKLLKDAADMVYERLKEIPLVTCPHKPDGSMFVMVKLNLSTFVDVVDDTDFCMKLAKEESMILLPGNAVGLKNWVRMSFAAEPKVLKKAIERMKAFCLRHRARNELEEEL</sequence>
<evidence type="ECO:0000313" key="8">
    <source>
        <dbReference type="Proteomes" id="UP000245207"/>
    </source>
</evidence>
<dbReference type="CDD" id="cd00609">
    <property type="entry name" value="AAT_like"/>
    <property type="match status" value="1"/>
</dbReference>
<dbReference type="InterPro" id="IPR004839">
    <property type="entry name" value="Aminotransferase_I/II_large"/>
</dbReference>
<dbReference type="FunFam" id="3.90.1150.10:FF:000040">
    <property type="entry name" value="Tyrosine aminotransferase"/>
    <property type="match status" value="1"/>
</dbReference>
<name>A0A2U1N704_ARTAN</name>
<protein>
    <submittedName>
        <fullName evidence="7">Tyrosine/nicotianamine aminotransferase, Pyridoxal phosphate-dependent transferase</fullName>
    </submittedName>
</protein>
<comment type="similarity">
    <text evidence="2 4">Belongs to the class-I pyridoxal-phosphate-dependent aminotransferase family.</text>
</comment>
<dbReference type="OrthoDB" id="7042322at2759"/>
<dbReference type="PIRSF" id="PIRSF000517">
    <property type="entry name" value="Tyr_transaminase"/>
    <property type="match status" value="1"/>
</dbReference>
<dbReference type="AlphaFoldDB" id="A0A2U1N704"/>
<dbReference type="Proteomes" id="UP000245207">
    <property type="component" value="Unassembled WGS sequence"/>
</dbReference>
<organism evidence="7 8">
    <name type="scientific">Artemisia annua</name>
    <name type="common">Sweet wormwood</name>
    <dbReference type="NCBI Taxonomy" id="35608"/>
    <lineage>
        <taxon>Eukaryota</taxon>
        <taxon>Viridiplantae</taxon>
        <taxon>Streptophyta</taxon>
        <taxon>Embryophyta</taxon>
        <taxon>Tracheophyta</taxon>
        <taxon>Spermatophyta</taxon>
        <taxon>Magnoliopsida</taxon>
        <taxon>eudicotyledons</taxon>
        <taxon>Gunneridae</taxon>
        <taxon>Pentapetalae</taxon>
        <taxon>asterids</taxon>
        <taxon>campanulids</taxon>
        <taxon>Asterales</taxon>
        <taxon>Asteraceae</taxon>
        <taxon>Asteroideae</taxon>
        <taxon>Anthemideae</taxon>
        <taxon>Artemisiinae</taxon>
        <taxon>Artemisia</taxon>
    </lineage>
</organism>
<comment type="caution">
    <text evidence="7">The sequence shown here is derived from an EMBL/GenBank/DDBJ whole genome shotgun (WGS) entry which is preliminary data.</text>
</comment>
<dbReference type="GO" id="GO:0006572">
    <property type="term" value="P:L-tyrosine catabolic process"/>
    <property type="evidence" value="ECO:0007669"/>
    <property type="project" value="TreeGrafter"/>
</dbReference>
<dbReference type="PANTHER" id="PTHR45744:SF29">
    <property type="entry name" value="NICOTIANAMINE AMINOTRANSFERASE"/>
    <property type="match status" value="1"/>
</dbReference>
<dbReference type="InterPro" id="IPR015424">
    <property type="entry name" value="PyrdxlP-dep_Trfase"/>
</dbReference>
<dbReference type="EMBL" id="PKPP01003471">
    <property type="protein sequence ID" value="PWA69290.1"/>
    <property type="molecule type" value="Genomic_DNA"/>
</dbReference>
<dbReference type="STRING" id="35608.A0A2U1N704"/>
<dbReference type="GO" id="GO:0030170">
    <property type="term" value="F:pyridoxal phosphate binding"/>
    <property type="evidence" value="ECO:0007669"/>
    <property type="project" value="InterPro"/>
</dbReference>
<dbReference type="Gene3D" id="3.90.1150.10">
    <property type="entry name" value="Aspartate Aminotransferase, domain 1"/>
    <property type="match status" value="1"/>
</dbReference>
<dbReference type="Pfam" id="PF00155">
    <property type="entry name" value="Aminotran_1_2"/>
    <property type="match status" value="1"/>
</dbReference>
<dbReference type="GO" id="GO:0004838">
    <property type="term" value="F:L-tyrosine-2-oxoglutarate transaminase activity"/>
    <property type="evidence" value="ECO:0007669"/>
    <property type="project" value="TreeGrafter"/>
</dbReference>
<dbReference type="InterPro" id="IPR015421">
    <property type="entry name" value="PyrdxlP-dep_Trfase_major"/>
</dbReference>
<comment type="cofactor">
    <cofactor evidence="1 4 5">
        <name>pyridoxal 5'-phosphate</name>
        <dbReference type="ChEBI" id="CHEBI:597326"/>
    </cofactor>
</comment>
<dbReference type="NCBIfam" id="TIGR01265">
    <property type="entry name" value="tyr_nico_aTase"/>
    <property type="match status" value="1"/>
</dbReference>
<keyword evidence="7" id="KW-0808">Transferase</keyword>
<feature type="modified residue" description="N6-(pyridoxal phosphate)lysine" evidence="5">
    <location>
        <position position="251"/>
    </location>
</feature>
<feature type="domain" description="Aminotransferase class I/classII large" evidence="6">
    <location>
        <begin position="44"/>
        <end position="406"/>
    </location>
</feature>
<proteinExistence type="inferred from homology"/>
<evidence type="ECO:0000313" key="7">
    <source>
        <dbReference type="EMBL" id="PWA69290.1"/>
    </source>
</evidence>
<dbReference type="Gene3D" id="3.40.640.10">
    <property type="entry name" value="Type I PLP-dependent aspartate aminotransferase-like (Major domain)"/>
    <property type="match status" value="1"/>
</dbReference>
<dbReference type="InterPro" id="IPR015422">
    <property type="entry name" value="PyrdxlP-dep_Trfase_small"/>
</dbReference>
<accession>A0A2U1N704</accession>
<evidence type="ECO:0000256" key="5">
    <source>
        <dbReference type="PIRSR" id="PIRSR000517-1"/>
    </source>
</evidence>
<keyword evidence="3 4" id="KW-0663">Pyridoxal phosphate</keyword>
<keyword evidence="8" id="KW-1185">Reference proteome</keyword>
<evidence type="ECO:0000256" key="1">
    <source>
        <dbReference type="ARBA" id="ARBA00001933"/>
    </source>
</evidence>
<keyword evidence="7" id="KW-0032">Aminotransferase</keyword>
<reference evidence="7 8" key="1">
    <citation type="journal article" date="2018" name="Mol. Plant">
        <title>The genome of Artemisia annua provides insight into the evolution of Asteraceae family and artemisinin biosynthesis.</title>
        <authorList>
            <person name="Shen Q."/>
            <person name="Zhang L."/>
            <person name="Liao Z."/>
            <person name="Wang S."/>
            <person name="Yan T."/>
            <person name="Shi P."/>
            <person name="Liu M."/>
            <person name="Fu X."/>
            <person name="Pan Q."/>
            <person name="Wang Y."/>
            <person name="Lv Z."/>
            <person name="Lu X."/>
            <person name="Zhang F."/>
            <person name="Jiang W."/>
            <person name="Ma Y."/>
            <person name="Chen M."/>
            <person name="Hao X."/>
            <person name="Li L."/>
            <person name="Tang Y."/>
            <person name="Lv G."/>
            <person name="Zhou Y."/>
            <person name="Sun X."/>
            <person name="Brodelius P.E."/>
            <person name="Rose J.K.C."/>
            <person name="Tang K."/>
        </authorList>
    </citation>
    <scope>NUCLEOTIDE SEQUENCE [LARGE SCALE GENOMIC DNA]</scope>
    <source>
        <strain evidence="8">cv. Huhao1</strain>
        <tissue evidence="7">Leaf</tissue>
    </source>
</reference>
<dbReference type="FunFam" id="3.40.640.10:FF:000048">
    <property type="entry name" value="tyrosine aminotransferase"/>
    <property type="match status" value="1"/>
</dbReference>